<dbReference type="PANTHER" id="PTHR37426">
    <property type="entry name" value="RIBOSOMAL RNA LARGE SUBUNIT METHYLTRANSFERASE J"/>
    <property type="match status" value="1"/>
</dbReference>
<evidence type="ECO:0000313" key="5">
    <source>
        <dbReference type="Proteomes" id="UP000239648"/>
    </source>
</evidence>
<sequence length="280" mass="31020">MLSYLHAFHAGNFADIQKHAALTLTLAMMQAKKSAIACFDTHAGSAVYDLRSERAQKTAEADTGVQRLWCARDSLLAPDWQPMLDVLSANNPVDGESLNRYPGSPAWFAHFCRPGDAVTAFELHPSEVRQLEQWASQHGVTVRCEDGLKGLLSQLPPPQPRLLTLIDPSYEIKSDYRAVADALAKAWKKCRHGVFLVWYPILTSGHEQQLLDAVASGPLRKVLRSEVRLDETPERGMVGSGMLVVNPPWGFDQRFSAMMDDIAGPDRLAITSAMDWLVPE</sequence>
<dbReference type="AlphaFoldDB" id="A0A2S6G9I5"/>
<feature type="active site" description="Proton acceptor" evidence="1">
    <location>
        <position position="167"/>
    </location>
</feature>
<name>A0A2S6G9I5_9GAMM</name>
<feature type="binding site" evidence="1">
    <location>
        <position position="104"/>
    </location>
    <ligand>
        <name>S-adenosyl-L-methionine</name>
        <dbReference type="ChEBI" id="CHEBI:59789"/>
    </ligand>
</feature>
<keyword evidence="1" id="KW-0694">RNA-binding</keyword>
<dbReference type="SUPFAM" id="SSF53335">
    <property type="entry name" value="S-adenosyl-L-methionine-dependent methyltransferases"/>
    <property type="match status" value="1"/>
</dbReference>
<keyword evidence="1" id="KW-0949">S-adenosyl-L-methionine</keyword>
<dbReference type="Pfam" id="PF04378">
    <property type="entry name" value="RsmJ"/>
    <property type="match status" value="1"/>
</dbReference>
<comment type="function">
    <text evidence="1">Specifically methylates the adenine in position 2030 of 23S rRNA.</text>
</comment>
<accession>A0A2S6G9I5</accession>
<feature type="site" description="Interaction with substrate rRNA" evidence="1">
    <location>
        <position position="4"/>
    </location>
</feature>
<dbReference type="RefSeq" id="WP_104415198.1">
    <property type="nucleotide sequence ID" value="NZ_PTIT01000003.1"/>
</dbReference>
<gene>
    <name evidence="1" type="primary">rlmJ</name>
    <name evidence="3" type="ORF">B0H24_1003134</name>
    <name evidence="2" type="ORF">BY455_103134</name>
</gene>
<dbReference type="HAMAP" id="MF_00934">
    <property type="entry name" value="23SrRNA_methyltr_J"/>
    <property type="match status" value="1"/>
</dbReference>
<evidence type="ECO:0000313" key="4">
    <source>
        <dbReference type="Proteomes" id="UP000239446"/>
    </source>
</evidence>
<dbReference type="EMBL" id="PTIT01000003">
    <property type="protein sequence ID" value="PPK53060.1"/>
    <property type="molecule type" value="Genomic_DNA"/>
</dbReference>
<dbReference type="GO" id="GO:0005829">
    <property type="term" value="C:cytosol"/>
    <property type="evidence" value="ECO:0007669"/>
    <property type="project" value="TreeGrafter"/>
</dbReference>
<feature type="binding site" evidence="1">
    <location>
        <position position="42"/>
    </location>
    <ligand>
        <name>S-adenosyl-L-methionine</name>
        <dbReference type="ChEBI" id="CHEBI:59789"/>
    </ligand>
</feature>
<reference evidence="2 5" key="1">
    <citation type="submission" date="2018-02" db="EMBL/GenBank/DDBJ databases">
        <title>Deep subsurface shale carbon reservoir microbial communities from Ohio and West Virginia, USA.</title>
        <authorList>
            <person name="Wrighton K."/>
        </authorList>
    </citation>
    <scope>NUCLEOTIDE SEQUENCE [LARGE SCALE GENOMIC DNA]</scope>
    <source>
        <strain evidence="2 5">UTICA-S1B6</strain>
    </source>
</reference>
<dbReference type="GO" id="GO:0036307">
    <property type="term" value="F:23S rRNA (adenine(2030)-N(6))-methyltransferase activity"/>
    <property type="evidence" value="ECO:0007669"/>
    <property type="project" value="UniProtKB-UniRule"/>
</dbReference>
<comment type="catalytic activity">
    <reaction evidence="1">
        <text>adenosine(2030) in 23S rRNA + S-adenosyl-L-methionine = N(6)-methyladenosine(2030) in 23S rRNA + S-adenosyl-L-homocysteine + H(+)</text>
        <dbReference type="Rhea" id="RHEA:43736"/>
        <dbReference type="Rhea" id="RHEA-COMP:10668"/>
        <dbReference type="Rhea" id="RHEA-COMP:10669"/>
        <dbReference type="ChEBI" id="CHEBI:15378"/>
        <dbReference type="ChEBI" id="CHEBI:57856"/>
        <dbReference type="ChEBI" id="CHEBI:59789"/>
        <dbReference type="ChEBI" id="CHEBI:74411"/>
        <dbReference type="ChEBI" id="CHEBI:74449"/>
        <dbReference type="EC" id="2.1.1.266"/>
    </reaction>
</comment>
<comment type="caution">
    <text evidence="3">The sequence shown here is derived from an EMBL/GenBank/DDBJ whole genome shotgun (WGS) entry which is preliminary data.</text>
</comment>
<keyword evidence="1 3" id="KW-0489">Methyltransferase</keyword>
<feature type="binding site" evidence="1">
    <location>
        <begin position="146"/>
        <end position="147"/>
    </location>
    <ligand>
        <name>S-adenosyl-L-methionine</name>
        <dbReference type="ChEBI" id="CHEBI:59789"/>
    </ligand>
</feature>
<proteinExistence type="inferred from homology"/>
<dbReference type="Proteomes" id="UP000239446">
    <property type="component" value="Unassembled WGS sequence"/>
</dbReference>
<dbReference type="PANTHER" id="PTHR37426:SF1">
    <property type="entry name" value="RIBOSOMAL RNA LARGE SUBUNIT METHYLTRANSFERASE J"/>
    <property type="match status" value="1"/>
</dbReference>
<dbReference type="OrthoDB" id="9791274at2"/>
<dbReference type="STRING" id="930118.SAMN05216429_101334"/>
<reference evidence="3 4" key="2">
    <citation type="submission" date="2018-02" db="EMBL/GenBank/DDBJ databases">
        <title>Subsurface microbial communities from deep shales in Ohio and West Virginia, USA.</title>
        <authorList>
            <person name="Wrighton K."/>
        </authorList>
    </citation>
    <scope>NUCLEOTIDE SEQUENCE [LARGE SCALE GENOMIC DNA]</scope>
    <source>
        <strain evidence="3 4">UTICA-S1B9</strain>
    </source>
</reference>
<dbReference type="InterPro" id="IPR029063">
    <property type="entry name" value="SAM-dependent_MTases_sf"/>
</dbReference>
<organism evidence="3 4">
    <name type="scientific">Marinobacter persicus</name>
    <dbReference type="NCBI Taxonomy" id="930118"/>
    <lineage>
        <taxon>Bacteria</taxon>
        <taxon>Pseudomonadati</taxon>
        <taxon>Pseudomonadota</taxon>
        <taxon>Gammaproteobacteria</taxon>
        <taxon>Pseudomonadales</taxon>
        <taxon>Marinobacteraceae</taxon>
        <taxon>Marinobacter</taxon>
    </lineage>
</organism>
<dbReference type="GO" id="GO:0003723">
    <property type="term" value="F:RNA binding"/>
    <property type="evidence" value="ECO:0007669"/>
    <property type="project" value="UniProtKB-UniRule"/>
</dbReference>
<dbReference type="InterPro" id="IPR007473">
    <property type="entry name" value="RlmJ"/>
</dbReference>
<keyword evidence="5" id="KW-1185">Reference proteome</keyword>
<comment type="similarity">
    <text evidence="1">Belongs to the RlmJ family.</text>
</comment>
<keyword evidence="1" id="KW-0698">rRNA processing</keyword>
<dbReference type="EC" id="2.1.1.266" evidence="1"/>
<protein>
    <recommendedName>
        <fullName evidence="1">Ribosomal RNA large subunit methyltransferase J</fullName>
        <ecNumber evidence="1">2.1.1.266</ecNumber>
    </recommendedName>
    <alternativeName>
        <fullName evidence="1">23S rRNA (adenine(2030)-N6)-methyltransferase</fullName>
    </alternativeName>
    <alternativeName>
        <fullName evidence="1">23S rRNA m6A2030 methyltransferase</fullName>
    </alternativeName>
</protein>
<dbReference type="Gene3D" id="3.40.50.150">
    <property type="entry name" value="Vaccinia Virus protein VP39"/>
    <property type="match status" value="1"/>
</dbReference>
<comment type="subunit">
    <text evidence="1">Monomer.</text>
</comment>
<evidence type="ECO:0000256" key="1">
    <source>
        <dbReference type="HAMAP-Rule" id="MF_00934"/>
    </source>
</evidence>
<dbReference type="EMBL" id="PTIU01000003">
    <property type="protein sequence ID" value="PPK55937.1"/>
    <property type="molecule type" value="Genomic_DNA"/>
</dbReference>
<dbReference type="GO" id="GO:0070475">
    <property type="term" value="P:rRNA base methylation"/>
    <property type="evidence" value="ECO:0007669"/>
    <property type="project" value="UniProtKB-UniRule"/>
</dbReference>
<feature type="binding site" evidence="1">
    <location>
        <position position="122"/>
    </location>
    <ligand>
        <name>S-adenosyl-L-methionine</name>
        <dbReference type="ChEBI" id="CHEBI:59789"/>
    </ligand>
</feature>
<evidence type="ECO:0000313" key="3">
    <source>
        <dbReference type="EMBL" id="PPK55937.1"/>
    </source>
</evidence>
<feature type="binding site" evidence="1">
    <location>
        <position position="19"/>
    </location>
    <ligand>
        <name>S-adenosyl-L-methionine</name>
        <dbReference type="ChEBI" id="CHEBI:59789"/>
    </ligand>
</feature>
<feature type="binding site" evidence="1">
    <location>
        <position position="167"/>
    </location>
    <ligand>
        <name>S-adenosyl-L-methionine</name>
        <dbReference type="ChEBI" id="CHEBI:59789"/>
    </ligand>
</feature>
<keyword evidence="1 3" id="KW-0808">Transferase</keyword>
<evidence type="ECO:0000313" key="2">
    <source>
        <dbReference type="EMBL" id="PPK53060.1"/>
    </source>
</evidence>
<dbReference type="Proteomes" id="UP000239648">
    <property type="component" value="Unassembled WGS sequence"/>
</dbReference>